<evidence type="ECO:0000256" key="2">
    <source>
        <dbReference type="ARBA" id="ARBA00022801"/>
    </source>
</evidence>
<evidence type="ECO:0000313" key="6">
    <source>
        <dbReference type="EMBL" id="GAA4665186.1"/>
    </source>
</evidence>
<evidence type="ECO:0000313" key="7">
    <source>
        <dbReference type="Proteomes" id="UP001501295"/>
    </source>
</evidence>
<name>A0ABP8VKE9_9MICO</name>
<comment type="caution">
    <text evidence="6">The sequence shown here is derived from an EMBL/GenBank/DDBJ whole genome shotgun (WGS) entry which is preliminary data.</text>
</comment>
<keyword evidence="7" id="KW-1185">Reference proteome</keyword>
<keyword evidence="2" id="KW-0378">Hydrolase</keyword>
<gene>
    <name evidence="6" type="primary">cpdA_1</name>
    <name evidence="6" type="ORF">GCM10025780_02990</name>
</gene>
<evidence type="ECO:0000256" key="3">
    <source>
        <dbReference type="ARBA" id="ARBA00023004"/>
    </source>
</evidence>
<accession>A0ABP8VKE9</accession>
<dbReference type="InterPro" id="IPR050884">
    <property type="entry name" value="CNP_phosphodiesterase-III"/>
</dbReference>
<evidence type="ECO:0000256" key="1">
    <source>
        <dbReference type="ARBA" id="ARBA00022723"/>
    </source>
</evidence>
<dbReference type="InterPro" id="IPR029052">
    <property type="entry name" value="Metallo-depent_PP-like"/>
</dbReference>
<organism evidence="6 7">
    <name type="scientific">Frondihabitans cladoniiphilus</name>
    <dbReference type="NCBI Taxonomy" id="715785"/>
    <lineage>
        <taxon>Bacteria</taxon>
        <taxon>Bacillati</taxon>
        <taxon>Actinomycetota</taxon>
        <taxon>Actinomycetes</taxon>
        <taxon>Micrococcales</taxon>
        <taxon>Microbacteriaceae</taxon>
        <taxon>Frondihabitans</taxon>
    </lineage>
</organism>
<sequence length="307" mass="33780">MTSLGQHPDPEFTIAHLSDTHFLADRAKWGGAIDTDSQIVKALAQVTRSGRRPDAIVITGDLTDLGEPEAYDRLRAIVEPVATELGAELVWVMGNHDERPEYSRHLFGAELEGAEEEHPQDRVHDVRGLRIISFDSTVPGFHHGDVTPQQLEWLTEVLSVPAPHGTLLALHHPPIPTPLELMDVLELRHQSELADVVRGTDVRGILGGHLHYSTYGTFAGVPVSVASATCNTMDLGAPRREISQIDGARTFSLVHVYPDGITHSSVPVDEFEAIDSLDEAFLARIEAMSPEERVEAFSRKRPRPSND</sequence>
<feature type="domain" description="Calcineurin-like phosphoesterase" evidence="5">
    <location>
        <begin position="13"/>
        <end position="212"/>
    </location>
</feature>
<dbReference type="Proteomes" id="UP001501295">
    <property type="component" value="Unassembled WGS sequence"/>
</dbReference>
<proteinExistence type="inferred from homology"/>
<dbReference type="Pfam" id="PF00149">
    <property type="entry name" value="Metallophos"/>
    <property type="match status" value="1"/>
</dbReference>
<dbReference type="PANTHER" id="PTHR42988:SF2">
    <property type="entry name" value="CYCLIC NUCLEOTIDE PHOSPHODIESTERASE CBUA0032-RELATED"/>
    <property type="match status" value="1"/>
</dbReference>
<dbReference type="RefSeq" id="WP_345372406.1">
    <property type="nucleotide sequence ID" value="NZ_BAABLM010000001.1"/>
</dbReference>
<dbReference type="SUPFAM" id="SSF56300">
    <property type="entry name" value="Metallo-dependent phosphatases"/>
    <property type="match status" value="1"/>
</dbReference>
<evidence type="ECO:0000259" key="5">
    <source>
        <dbReference type="Pfam" id="PF00149"/>
    </source>
</evidence>
<keyword evidence="3" id="KW-0408">Iron</keyword>
<protein>
    <submittedName>
        <fullName evidence="6">3',5'-cyclic adenosine monophosphate phosphodiesterase CpdA</fullName>
    </submittedName>
</protein>
<dbReference type="InterPro" id="IPR004843">
    <property type="entry name" value="Calcineurin-like_PHP"/>
</dbReference>
<comment type="similarity">
    <text evidence="4">Belongs to the cyclic nucleotide phosphodiesterase class-III family.</text>
</comment>
<dbReference type="PANTHER" id="PTHR42988">
    <property type="entry name" value="PHOSPHOHYDROLASE"/>
    <property type="match status" value="1"/>
</dbReference>
<keyword evidence="1" id="KW-0479">Metal-binding</keyword>
<reference evidence="7" key="1">
    <citation type="journal article" date="2019" name="Int. J. Syst. Evol. Microbiol.">
        <title>The Global Catalogue of Microorganisms (GCM) 10K type strain sequencing project: providing services to taxonomists for standard genome sequencing and annotation.</title>
        <authorList>
            <consortium name="The Broad Institute Genomics Platform"/>
            <consortium name="The Broad Institute Genome Sequencing Center for Infectious Disease"/>
            <person name="Wu L."/>
            <person name="Ma J."/>
        </authorList>
    </citation>
    <scope>NUCLEOTIDE SEQUENCE [LARGE SCALE GENOMIC DNA]</scope>
    <source>
        <strain evidence="7">JCM 18956</strain>
    </source>
</reference>
<dbReference type="EMBL" id="BAABLM010000001">
    <property type="protein sequence ID" value="GAA4665186.1"/>
    <property type="molecule type" value="Genomic_DNA"/>
</dbReference>
<dbReference type="Gene3D" id="3.60.21.10">
    <property type="match status" value="1"/>
</dbReference>
<evidence type="ECO:0000256" key="4">
    <source>
        <dbReference type="ARBA" id="ARBA00025742"/>
    </source>
</evidence>